<organism evidence="1 2">
    <name type="scientific">Candidatus Competibacter phosphatis</name>
    <dbReference type="NCBI Taxonomy" id="221280"/>
    <lineage>
        <taxon>Bacteria</taxon>
        <taxon>Pseudomonadati</taxon>
        <taxon>Pseudomonadota</taxon>
        <taxon>Gammaproteobacteria</taxon>
        <taxon>Candidatus Competibacteraceae</taxon>
        <taxon>Candidatus Competibacter</taxon>
    </lineage>
</organism>
<protein>
    <submittedName>
        <fullName evidence="1">Uncharacterized protein</fullName>
    </submittedName>
</protein>
<dbReference type="EMBL" id="SPMZ01000042">
    <property type="protein sequence ID" value="NMQ20266.1"/>
    <property type="molecule type" value="Genomic_DNA"/>
</dbReference>
<proteinExistence type="predicted"/>
<reference evidence="1 2" key="1">
    <citation type="submission" date="2019-03" db="EMBL/GenBank/DDBJ databases">
        <title>Metabolic reconstructions from genomes of highly enriched 'Candidatus Accumulibacter' and 'Candidatus Competibacter' bioreactor populations.</title>
        <authorList>
            <person name="Annavajhala M.K."/>
            <person name="Welles L."/>
            <person name="Abbas B."/>
            <person name="Sorokin D."/>
            <person name="Park H."/>
            <person name="Van Loosdrecht M."/>
            <person name="Chandran K."/>
        </authorList>
    </citation>
    <scope>NUCLEOTIDE SEQUENCE [LARGE SCALE GENOMIC DNA]</scope>
    <source>
        <strain evidence="1 2">SBR_G</strain>
    </source>
</reference>
<comment type="caution">
    <text evidence="1">The sequence shown here is derived from an EMBL/GenBank/DDBJ whole genome shotgun (WGS) entry which is preliminary data.</text>
</comment>
<evidence type="ECO:0000313" key="1">
    <source>
        <dbReference type="EMBL" id="NMQ20266.1"/>
    </source>
</evidence>
<sequence>MAIRKVLLSIRTHFFLTNAVDPRVMLVMSRDHQLYIKAYTDYSDLDEDGSLDTTYNDQVNYSGYFDSNKCYTYTNSRFEPSREVPNEGLHACGGTGEWSGNFFELGNHDAHGFSA</sequence>
<accession>A0ABX1TNI2</accession>
<keyword evidence="2" id="KW-1185">Reference proteome</keyword>
<gene>
    <name evidence="1" type="ORF">E4P82_14305</name>
</gene>
<name>A0ABX1TNI2_9GAMM</name>
<dbReference type="Proteomes" id="UP000760480">
    <property type="component" value="Unassembled WGS sequence"/>
</dbReference>
<dbReference type="RefSeq" id="WP_169249531.1">
    <property type="nucleotide sequence ID" value="NZ_SPMZ01000042.1"/>
</dbReference>
<evidence type="ECO:0000313" key="2">
    <source>
        <dbReference type="Proteomes" id="UP000760480"/>
    </source>
</evidence>